<name>A0AAV4J1A9_9GAST</name>
<keyword evidence="5 8" id="KW-0812">Transmembrane</keyword>
<dbReference type="PANTHER" id="PTHR21461:SF69">
    <property type="entry name" value="GLYCOSYLTRANSFERASE FAMILY 92 PROTEIN"/>
    <property type="match status" value="1"/>
</dbReference>
<proteinExistence type="inferred from homology"/>
<comment type="subcellular location">
    <subcellularLocation>
        <location evidence="1">Membrane</location>
        <topology evidence="1">Single-pass membrane protein</topology>
    </subcellularLocation>
</comment>
<dbReference type="Pfam" id="PF01697">
    <property type="entry name" value="Glyco_transf_92"/>
    <property type="match status" value="1"/>
</dbReference>
<keyword evidence="3 8" id="KW-0328">Glycosyltransferase</keyword>
<dbReference type="Proteomes" id="UP000762676">
    <property type="component" value="Unassembled WGS sequence"/>
</dbReference>
<evidence type="ECO:0000256" key="4">
    <source>
        <dbReference type="ARBA" id="ARBA00022679"/>
    </source>
</evidence>
<comment type="similarity">
    <text evidence="2 8">Belongs to the glycosyltransferase 92 family.</text>
</comment>
<evidence type="ECO:0000313" key="10">
    <source>
        <dbReference type="Proteomes" id="UP000762676"/>
    </source>
</evidence>
<evidence type="ECO:0000313" key="9">
    <source>
        <dbReference type="EMBL" id="GFS16549.1"/>
    </source>
</evidence>
<evidence type="ECO:0000256" key="2">
    <source>
        <dbReference type="ARBA" id="ARBA00007647"/>
    </source>
</evidence>
<dbReference type="AlphaFoldDB" id="A0AAV4J1A9"/>
<evidence type="ECO:0000256" key="6">
    <source>
        <dbReference type="ARBA" id="ARBA00022989"/>
    </source>
</evidence>
<accession>A0AAV4J1A9</accession>
<feature type="transmembrane region" description="Helical" evidence="8">
    <location>
        <begin position="16"/>
        <end position="34"/>
    </location>
</feature>
<gene>
    <name evidence="9" type="ORF">ElyMa_001475500</name>
</gene>
<protein>
    <recommendedName>
        <fullName evidence="8">Glycosyltransferase family 92 protein</fullName>
        <ecNumber evidence="8">2.4.1.-</ecNumber>
    </recommendedName>
</protein>
<dbReference type="GO" id="GO:0016757">
    <property type="term" value="F:glycosyltransferase activity"/>
    <property type="evidence" value="ECO:0007669"/>
    <property type="project" value="UniProtKB-UniRule"/>
</dbReference>
<keyword evidence="10" id="KW-1185">Reference proteome</keyword>
<evidence type="ECO:0000256" key="1">
    <source>
        <dbReference type="ARBA" id="ARBA00004167"/>
    </source>
</evidence>
<dbReference type="GO" id="GO:0016020">
    <property type="term" value="C:membrane"/>
    <property type="evidence" value="ECO:0007669"/>
    <property type="project" value="UniProtKB-SubCell"/>
</dbReference>
<organism evidence="9 10">
    <name type="scientific">Elysia marginata</name>
    <dbReference type="NCBI Taxonomy" id="1093978"/>
    <lineage>
        <taxon>Eukaryota</taxon>
        <taxon>Metazoa</taxon>
        <taxon>Spiralia</taxon>
        <taxon>Lophotrochozoa</taxon>
        <taxon>Mollusca</taxon>
        <taxon>Gastropoda</taxon>
        <taxon>Heterobranchia</taxon>
        <taxon>Euthyneura</taxon>
        <taxon>Panpulmonata</taxon>
        <taxon>Sacoglossa</taxon>
        <taxon>Placobranchoidea</taxon>
        <taxon>Plakobranchidae</taxon>
        <taxon>Elysia</taxon>
    </lineage>
</organism>
<dbReference type="EMBL" id="BMAT01002913">
    <property type="protein sequence ID" value="GFS16549.1"/>
    <property type="molecule type" value="Genomic_DNA"/>
</dbReference>
<comment type="caution">
    <text evidence="9">The sequence shown here is derived from an EMBL/GenBank/DDBJ whole genome shotgun (WGS) entry which is preliminary data.</text>
</comment>
<evidence type="ECO:0000256" key="5">
    <source>
        <dbReference type="ARBA" id="ARBA00022692"/>
    </source>
</evidence>
<reference evidence="9 10" key="1">
    <citation type="journal article" date="2021" name="Elife">
        <title>Chloroplast acquisition without the gene transfer in kleptoplastic sea slugs, Plakobranchus ocellatus.</title>
        <authorList>
            <person name="Maeda T."/>
            <person name="Takahashi S."/>
            <person name="Yoshida T."/>
            <person name="Shimamura S."/>
            <person name="Takaki Y."/>
            <person name="Nagai Y."/>
            <person name="Toyoda A."/>
            <person name="Suzuki Y."/>
            <person name="Arimoto A."/>
            <person name="Ishii H."/>
            <person name="Satoh N."/>
            <person name="Nishiyama T."/>
            <person name="Hasebe M."/>
            <person name="Maruyama T."/>
            <person name="Minagawa J."/>
            <person name="Obokata J."/>
            <person name="Shigenobu S."/>
        </authorList>
    </citation>
    <scope>NUCLEOTIDE SEQUENCE [LARGE SCALE GENOMIC DNA]</scope>
</reference>
<keyword evidence="7 8" id="KW-0472">Membrane</keyword>
<dbReference type="InterPro" id="IPR008166">
    <property type="entry name" value="Glyco_transf_92"/>
</dbReference>
<keyword evidence="6 8" id="KW-1133">Transmembrane helix</keyword>
<evidence type="ECO:0000256" key="8">
    <source>
        <dbReference type="RuleBase" id="RU366017"/>
    </source>
</evidence>
<dbReference type="GO" id="GO:0005737">
    <property type="term" value="C:cytoplasm"/>
    <property type="evidence" value="ECO:0007669"/>
    <property type="project" value="TreeGrafter"/>
</dbReference>
<dbReference type="EC" id="2.4.1.-" evidence="8"/>
<sequence>MGQDKAIDKMKLNKKLYLLPFVGFLFIFGLIIVYQHSKTDTGFISYDWVLDSAKKKLRGLHYYRSNDSLDNPDIKTNYTKPSEISYHRRNGDTGFISYDWVLDSAKKKLRGLHYYRSNDSLDNPDIKTNYTKPSEISYHRRNGGKNHKETIKGLTNKTIKTSPNTQHLLDMSIRTSKLLTCSEASLENSPYSEGFQTVQLPTATLYVYSAILDDNQVVLIALKTRRVSIEGLFCAYLYSTEEGVQQLRAEHVVEATVRDINEHHDKRYTAAFITCALKHRGAGTKDKRQSWIFEAGINTPTKVRLVDIRSGAGKPLAELPVESDRRCLSGDRSNVVSQTDERSGPEKDEVKVEFTVCSSTVHSNYSNVAQLVEMLEMSRLLGAGRVVLYNNSIAPNVDAVLRMYIHQHQLGRDSLEVKVHPWKLPTLMRDDNLHYFGQMAAINDCLYRYKHSSTYMVFTDVDEYIIPRQTANWTGLVTTARSRHPGSVGFLFRNTIFRLQWDSPAQGFQTAAEKYKSAILGHTLREDYIFPEEVRSKLIVDPQATAEMGIHYAWKISGKTYSVPPEEGLVQHYREALPRKDLTAEVFELCKKSVTDMHAVTAFGSRLAARLNTVWSKLALTGG</sequence>
<evidence type="ECO:0000256" key="3">
    <source>
        <dbReference type="ARBA" id="ARBA00022676"/>
    </source>
</evidence>
<evidence type="ECO:0000256" key="7">
    <source>
        <dbReference type="ARBA" id="ARBA00023136"/>
    </source>
</evidence>
<keyword evidence="4 8" id="KW-0808">Transferase</keyword>
<dbReference type="PANTHER" id="PTHR21461">
    <property type="entry name" value="GLYCOSYLTRANSFERASE FAMILY 92 PROTEIN"/>
    <property type="match status" value="1"/>
</dbReference>